<dbReference type="GO" id="GO:0008270">
    <property type="term" value="F:zinc ion binding"/>
    <property type="evidence" value="ECO:0007669"/>
    <property type="project" value="UniProtKB-UniRule"/>
</dbReference>
<dbReference type="EMBL" id="KQ980419">
    <property type="protein sequence ID" value="KYN16131.1"/>
    <property type="molecule type" value="Genomic_DNA"/>
</dbReference>
<feature type="domain" description="C2H2-type" evidence="13">
    <location>
        <begin position="669"/>
        <end position="696"/>
    </location>
</feature>
<dbReference type="GO" id="GO:0005634">
    <property type="term" value="C:nucleus"/>
    <property type="evidence" value="ECO:0007669"/>
    <property type="project" value="UniProtKB-SubCell"/>
</dbReference>
<organism evidence="15 16">
    <name type="scientific">Trachymyrmex cornetzi</name>
    <dbReference type="NCBI Taxonomy" id="471704"/>
    <lineage>
        <taxon>Eukaryota</taxon>
        <taxon>Metazoa</taxon>
        <taxon>Ecdysozoa</taxon>
        <taxon>Arthropoda</taxon>
        <taxon>Hexapoda</taxon>
        <taxon>Insecta</taxon>
        <taxon>Pterygota</taxon>
        <taxon>Neoptera</taxon>
        <taxon>Endopterygota</taxon>
        <taxon>Hymenoptera</taxon>
        <taxon>Apocrita</taxon>
        <taxon>Aculeata</taxon>
        <taxon>Formicoidea</taxon>
        <taxon>Formicidae</taxon>
        <taxon>Myrmicinae</taxon>
        <taxon>Trachymyrmex</taxon>
    </lineage>
</organism>
<dbReference type="PROSITE" id="PS50157">
    <property type="entry name" value="ZINC_FINGER_C2H2_2"/>
    <property type="match status" value="10"/>
</dbReference>
<keyword evidence="2 11" id="KW-0479">Metal-binding</keyword>
<keyword evidence="5 11" id="KW-0862">Zinc</keyword>
<dbReference type="InterPro" id="IPR013087">
    <property type="entry name" value="Znf_C2H2_type"/>
</dbReference>
<keyword evidence="6" id="KW-0805">Transcription regulation</keyword>
<dbReference type="STRING" id="471704.A0A195DTG4"/>
<feature type="domain" description="C2H2-type" evidence="13">
    <location>
        <begin position="888"/>
        <end position="916"/>
    </location>
</feature>
<dbReference type="SUPFAM" id="SSF57716">
    <property type="entry name" value="Glucocorticoid receptor-like (DNA-binding domain)"/>
    <property type="match status" value="1"/>
</dbReference>
<dbReference type="GO" id="GO:0000978">
    <property type="term" value="F:RNA polymerase II cis-regulatory region sequence-specific DNA binding"/>
    <property type="evidence" value="ECO:0007669"/>
    <property type="project" value="TreeGrafter"/>
</dbReference>
<evidence type="ECO:0000256" key="9">
    <source>
        <dbReference type="ARBA" id="ARBA00023242"/>
    </source>
</evidence>
<dbReference type="Pfam" id="PF00096">
    <property type="entry name" value="zf-C2H2"/>
    <property type="match status" value="4"/>
</dbReference>
<dbReference type="PROSITE" id="PS00028">
    <property type="entry name" value="ZINC_FINGER_C2H2_1"/>
    <property type="match status" value="11"/>
</dbReference>
<evidence type="ECO:0000313" key="15">
    <source>
        <dbReference type="EMBL" id="KYN16131.1"/>
    </source>
</evidence>
<keyword evidence="7" id="KW-0238">DNA-binding</keyword>
<feature type="domain" description="C2H2-type" evidence="13">
    <location>
        <begin position="586"/>
        <end position="616"/>
    </location>
</feature>
<dbReference type="InterPro" id="IPR036236">
    <property type="entry name" value="Znf_C2H2_sf"/>
</dbReference>
<keyword evidence="3" id="KW-0677">Repeat</keyword>
<evidence type="ECO:0000256" key="5">
    <source>
        <dbReference type="ARBA" id="ARBA00022833"/>
    </source>
</evidence>
<evidence type="ECO:0000256" key="6">
    <source>
        <dbReference type="ARBA" id="ARBA00023015"/>
    </source>
</evidence>
<dbReference type="AlphaFoldDB" id="A0A195DTG4"/>
<name>A0A195DTG4_9HYME</name>
<gene>
    <name evidence="15" type="ORF">ALC57_11656</name>
</gene>
<keyword evidence="8" id="KW-0804">Transcription</keyword>
<feature type="binding site" evidence="11">
    <location>
        <position position="206"/>
    </location>
    <ligand>
        <name>Zn(2+)</name>
        <dbReference type="ChEBI" id="CHEBI:29105"/>
    </ligand>
</feature>
<evidence type="ECO:0000256" key="10">
    <source>
        <dbReference type="PROSITE-ProRule" id="PRU00042"/>
    </source>
</evidence>
<feature type="domain" description="C2H2-type" evidence="13">
    <location>
        <begin position="856"/>
        <end position="882"/>
    </location>
</feature>
<dbReference type="InterPro" id="IPR012934">
    <property type="entry name" value="Znf_AD"/>
</dbReference>
<dbReference type="PROSITE" id="PS51915">
    <property type="entry name" value="ZAD"/>
    <property type="match status" value="1"/>
</dbReference>
<feature type="domain" description="C2H2-type" evidence="13">
    <location>
        <begin position="782"/>
        <end position="809"/>
    </location>
</feature>
<feature type="domain" description="C2H2-type" evidence="13">
    <location>
        <begin position="698"/>
        <end position="726"/>
    </location>
</feature>
<feature type="coiled-coil region" evidence="12">
    <location>
        <begin position="378"/>
        <end position="430"/>
    </location>
</feature>
<feature type="domain" description="C2H2-type" evidence="13">
    <location>
        <begin position="755"/>
        <end position="782"/>
    </location>
</feature>
<evidence type="ECO:0000259" key="13">
    <source>
        <dbReference type="PROSITE" id="PS50157"/>
    </source>
</evidence>
<dbReference type="GO" id="GO:0000981">
    <property type="term" value="F:DNA-binding transcription factor activity, RNA polymerase II-specific"/>
    <property type="evidence" value="ECO:0007669"/>
    <property type="project" value="TreeGrafter"/>
</dbReference>
<dbReference type="SMART" id="SM00355">
    <property type="entry name" value="ZnF_C2H2"/>
    <property type="match status" value="13"/>
</dbReference>
<comment type="subcellular location">
    <subcellularLocation>
        <location evidence="1">Nucleus</location>
    </subcellularLocation>
</comment>
<dbReference type="SMART" id="SM00868">
    <property type="entry name" value="zf-AD"/>
    <property type="match status" value="1"/>
</dbReference>
<feature type="domain" description="ZAD" evidence="14">
    <location>
        <begin position="157"/>
        <end position="230"/>
    </location>
</feature>
<dbReference type="InterPro" id="IPR050752">
    <property type="entry name" value="C2H2-ZF_domain"/>
</dbReference>
<keyword evidence="16" id="KW-1185">Reference proteome</keyword>
<evidence type="ECO:0000256" key="3">
    <source>
        <dbReference type="ARBA" id="ARBA00022737"/>
    </source>
</evidence>
<feature type="domain" description="C2H2-type" evidence="13">
    <location>
        <begin position="914"/>
        <end position="941"/>
    </location>
</feature>
<dbReference type="PANTHER" id="PTHR24384">
    <property type="entry name" value="FINGER PUTATIVE TRANSCRIPTION FACTOR FAMILY-RELATED"/>
    <property type="match status" value="1"/>
</dbReference>
<sequence>MIRIKSSSVALSNTSAAVICFGHRSPSILISNGPSFDKEKPLLAVSNCIDEQPKSNKIPSILFSLMLYGSSSCGNSENLPNKGITCPGYLCDNCFAHSYPKGSLSNANIFISGECSNNLVACPPAPNVISIYVKRSLLNIPLLSSVKYFQMSKMECDICRLCGIKFEFENLKHIFDEVTNLAHIINETLPIKVSQDDCFKYICLDCYDKVINHYNFIQNILTYSKESETRTVSFFEVNKNEKLEDVVISKLHSDMIYPCPNCNKDLIILINNNPSASSHTFHVSLALVNQIEQSQENNQISDNAEEFNVCTSKSRAQDELSLNHDIINENITNDNKCNIKRKHDSLRKIDVSCKLTTGIKRKIQQSTSTKTFVNPTKMPKLEANLDTMERSFDELDSDYSKLNVTNFITFQSVNNDIECLNKEMKNEQESSTEDMIKKKYLDNNLGKSRIIRVKLNAKEQDESNSNDDKSNITGLITLQSENDNIEYITDNKGIEDDNMMVVTKMEEECVNENDTNDINISKNNLKLECNLCGTRYILQEKYEFHMERHKLNKIDKYVCTKCDKETKNENLLWDHYLHMHNSSIQYLCLKCKKVFTKKAYLIAHQKTCKFSNNETMLNIKTDVDNNQKIITRPRRKCKVCRKLIRDPNAISDEVMCASCKIRGISQRQYYCAKCHKHFMRQERLEFHKMRHNENMDEFICSTCGKEFSGENSLYEHYLFVHKGFRPHICEICGKSFQLKVRLKEHQRKHTGEMPYQCEVCGLRCRTTHALKFHKKSHVSNRHICEICGKSFLKKQNWNEHLERHWKKDKNVSLPRIFTCPVCNDNLPTYRMLKNHMIGIHELDCQDPLIMNQKPLYECNECQEKFKHQMSLKSHKEKVHEGKIVPLAFQCDICKNVYKAKRFLIKHIQSEHNDNKCQQCDETFTDKKDLDHHVSLHNSKKLFACEYSDKRRDARNLNHQEHTIIFYQCGDCNESFDSYANRLNHRKTMHKPE</sequence>
<feature type="binding site" evidence="11">
    <location>
        <position position="159"/>
    </location>
    <ligand>
        <name>Zn(2+)</name>
        <dbReference type="ChEBI" id="CHEBI:29105"/>
    </ligand>
</feature>
<feature type="binding site" evidence="11">
    <location>
        <position position="203"/>
    </location>
    <ligand>
        <name>Zn(2+)</name>
        <dbReference type="ChEBI" id="CHEBI:29105"/>
    </ligand>
</feature>
<proteinExistence type="predicted"/>
<feature type="binding site" evidence="11">
    <location>
        <position position="162"/>
    </location>
    <ligand>
        <name>Zn(2+)</name>
        <dbReference type="ChEBI" id="CHEBI:29105"/>
    </ligand>
</feature>
<keyword evidence="9" id="KW-0539">Nucleus</keyword>
<evidence type="ECO:0000259" key="14">
    <source>
        <dbReference type="PROSITE" id="PS51915"/>
    </source>
</evidence>
<feature type="domain" description="C2H2-type" evidence="13">
    <location>
        <begin position="727"/>
        <end position="754"/>
    </location>
</feature>
<dbReference type="SUPFAM" id="SSF57667">
    <property type="entry name" value="beta-beta-alpha zinc fingers"/>
    <property type="match status" value="6"/>
</dbReference>
<dbReference type="Proteomes" id="UP000078492">
    <property type="component" value="Unassembled WGS sequence"/>
</dbReference>
<keyword evidence="4 10" id="KW-0863">Zinc-finger</keyword>
<dbReference type="FunFam" id="3.30.160.60:FF:000145">
    <property type="entry name" value="Zinc finger protein 574"/>
    <property type="match status" value="1"/>
</dbReference>
<feature type="domain" description="C2H2-type" evidence="13">
    <location>
        <begin position="966"/>
        <end position="992"/>
    </location>
</feature>
<evidence type="ECO:0000313" key="16">
    <source>
        <dbReference type="Proteomes" id="UP000078492"/>
    </source>
</evidence>
<evidence type="ECO:0000256" key="8">
    <source>
        <dbReference type="ARBA" id="ARBA00023163"/>
    </source>
</evidence>
<evidence type="ECO:0000256" key="2">
    <source>
        <dbReference type="ARBA" id="ARBA00022723"/>
    </source>
</evidence>
<reference evidence="15 16" key="1">
    <citation type="submission" date="2015-09" db="EMBL/GenBank/DDBJ databases">
        <title>Trachymyrmex cornetzi WGS genome.</title>
        <authorList>
            <person name="Nygaard S."/>
            <person name="Hu H."/>
            <person name="Boomsma J."/>
            <person name="Zhang G."/>
        </authorList>
    </citation>
    <scope>NUCLEOTIDE SEQUENCE [LARGE SCALE GENOMIC DNA]</scope>
    <source>
        <strain evidence="15">Tcor2-1</strain>
        <tissue evidence="15">Whole body</tissue>
    </source>
</reference>
<evidence type="ECO:0000256" key="12">
    <source>
        <dbReference type="SAM" id="Coils"/>
    </source>
</evidence>
<protein>
    <submittedName>
        <fullName evidence="15">Zinc finger protein 84</fullName>
    </submittedName>
</protein>
<evidence type="ECO:0000256" key="4">
    <source>
        <dbReference type="ARBA" id="ARBA00022771"/>
    </source>
</evidence>
<evidence type="ECO:0000256" key="11">
    <source>
        <dbReference type="PROSITE-ProRule" id="PRU01263"/>
    </source>
</evidence>
<keyword evidence="12" id="KW-0175">Coiled coil</keyword>
<dbReference type="Gene3D" id="3.30.160.60">
    <property type="entry name" value="Classic Zinc Finger"/>
    <property type="match status" value="6"/>
</dbReference>
<evidence type="ECO:0000256" key="1">
    <source>
        <dbReference type="ARBA" id="ARBA00004123"/>
    </source>
</evidence>
<accession>A0A195DTG4</accession>
<evidence type="ECO:0000256" key="7">
    <source>
        <dbReference type="ARBA" id="ARBA00023125"/>
    </source>
</evidence>
<dbReference type="PANTHER" id="PTHR24384:SF189">
    <property type="entry name" value="C2H2-TYPE DOMAIN-CONTAINING PROTEIN-RELATED"/>
    <property type="match status" value="1"/>
</dbReference>